<dbReference type="PANTHER" id="PTHR11709">
    <property type="entry name" value="MULTI-COPPER OXIDASE"/>
    <property type="match status" value="1"/>
</dbReference>
<dbReference type="FunFam" id="2.60.40.420:FF:000022">
    <property type="entry name" value="FET5p Multicopper oxidase"/>
    <property type="match status" value="1"/>
</dbReference>
<evidence type="ECO:0000313" key="22">
    <source>
        <dbReference type="Proteomes" id="UP000562929"/>
    </source>
</evidence>
<keyword evidence="3" id="KW-1003">Cell membrane</keyword>
<dbReference type="InterPro" id="IPR008972">
    <property type="entry name" value="Cupredoxin"/>
</dbReference>
<keyword evidence="5 17" id="KW-0812">Transmembrane</keyword>
<dbReference type="GO" id="GO:0033215">
    <property type="term" value="P:reductive iron assimilation"/>
    <property type="evidence" value="ECO:0007669"/>
    <property type="project" value="TreeGrafter"/>
</dbReference>
<comment type="subcellular location">
    <subcellularLocation>
        <location evidence="16">Cell membrane</location>
        <topology evidence="16">Single-pass type I membrane protein</topology>
        <orientation evidence="16">Extracellular side</orientation>
    </subcellularLocation>
</comment>
<evidence type="ECO:0000256" key="17">
    <source>
        <dbReference type="SAM" id="Phobius"/>
    </source>
</evidence>
<feature type="domain" description="Plastocyanin-like" evidence="18">
    <location>
        <begin position="229"/>
        <end position="376"/>
    </location>
</feature>
<evidence type="ECO:0000256" key="16">
    <source>
        <dbReference type="ARBA" id="ARBA00037814"/>
    </source>
</evidence>
<comment type="caution">
    <text evidence="21">The sequence shown here is derived from an EMBL/GenBank/DDBJ whole genome shotgun (WGS) entry which is preliminary data.</text>
</comment>
<keyword evidence="12" id="KW-0186">Copper</keyword>
<evidence type="ECO:0000259" key="18">
    <source>
        <dbReference type="Pfam" id="PF00394"/>
    </source>
</evidence>
<evidence type="ECO:0000256" key="13">
    <source>
        <dbReference type="ARBA" id="ARBA00023065"/>
    </source>
</evidence>
<keyword evidence="9 17" id="KW-1133">Transmembrane helix</keyword>
<dbReference type="GO" id="GO:0004322">
    <property type="term" value="F:ferroxidase activity"/>
    <property type="evidence" value="ECO:0007669"/>
    <property type="project" value="TreeGrafter"/>
</dbReference>
<dbReference type="Pfam" id="PF07731">
    <property type="entry name" value="Cu-oxidase_2"/>
    <property type="match status" value="1"/>
</dbReference>
<dbReference type="GO" id="GO:0033573">
    <property type="term" value="C:high-affinity iron permease complex"/>
    <property type="evidence" value="ECO:0007669"/>
    <property type="project" value="TreeGrafter"/>
</dbReference>
<sequence length="665" mass="73166">MALEGASGQRDLISRWAGLDHATARNDIVKTLLGRGREGPDRLSLGQPGIDVTIVAEGRTDTLPINTTGQLYNHMLFLPLARLALAASSASLALAATVRHDFDITWVRRNPDGAHERPVIGINHQWPIPPIHANVGDRVVIRVRNLLGNQTTSLHFHGLFMRGTPHMDGPDAVSQCPIPPGSEFTYDFIVNQPGTYWYHSHTHAQYPDGLRGPLIVHDADFPYRKEIDEELVLTLSDWYHEEMSTLIPRFLSKNNPTGAEPVPQSALLNETQNLEVNVRPSRKYLLRIINMGAFAGQYFWIEGHNLTIVEVDGVYTKRAEASMIYLSAAQRVSVIVETRSDASANFPIVGSMDTLLFDVLPDDLNYNSTGWLVYDDAKPKPEPAPVDELEAFDDMKLVPWDGMELLPEPQRVVQLDVRMDNLGDGANYAFFGNTTYAMPKVPSLYTALSAGELASNPAVYGEYTRPFVLAKGEVVQIVLNNQDPGRHPFHLHGHNFQAIYRSPEEAGLWEDVEEAYRKFAKVPMRRDTLVVLPEGHIVLRFRADNPGVWLFHCHIEWHVVSGLVATFVEAPLELKGLTIPDDHLDACRQAGIPTVGNAAANSVDLLDLSGQNEPPAPLPDGFTPRGIAALVFSCIAGIVGVGVVAWYGFAAAQPIASPATPPASS</sequence>
<evidence type="ECO:0000256" key="4">
    <source>
        <dbReference type="ARBA" id="ARBA00022496"/>
    </source>
</evidence>
<keyword evidence="6" id="KW-0479">Metal-binding</keyword>
<dbReference type="GO" id="GO:0010106">
    <property type="term" value="P:cellular response to iron ion starvation"/>
    <property type="evidence" value="ECO:0007669"/>
    <property type="project" value="TreeGrafter"/>
</dbReference>
<evidence type="ECO:0000259" key="19">
    <source>
        <dbReference type="Pfam" id="PF07731"/>
    </source>
</evidence>
<dbReference type="InterPro" id="IPR002355">
    <property type="entry name" value="Cu_oxidase_Cu_BS"/>
</dbReference>
<protein>
    <submittedName>
        <fullName evidence="21">Multicopper oxidase</fullName>
    </submittedName>
</protein>
<evidence type="ECO:0000256" key="12">
    <source>
        <dbReference type="ARBA" id="ARBA00023008"/>
    </source>
</evidence>
<evidence type="ECO:0000256" key="6">
    <source>
        <dbReference type="ARBA" id="ARBA00022723"/>
    </source>
</evidence>
<name>A0A8H4VC09_9HYPO</name>
<dbReference type="SUPFAM" id="SSF49503">
    <property type="entry name" value="Cupredoxins"/>
    <property type="match status" value="3"/>
</dbReference>
<dbReference type="CDD" id="cd13877">
    <property type="entry name" value="CuRO_2_Fet3p_like"/>
    <property type="match status" value="1"/>
</dbReference>
<feature type="transmembrane region" description="Helical" evidence="17">
    <location>
        <begin position="627"/>
        <end position="649"/>
    </location>
</feature>
<keyword evidence="11" id="KW-0408">Iron</keyword>
<gene>
    <name evidence="21" type="ORF">GQ602_005677</name>
</gene>
<evidence type="ECO:0000256" key="9">
    <source>
        <dbReference type="ARBA" id="ARBA00022989"/>
    </source>
</evidence>
<dbReference type="InterPro" id="IPR033138">
    <property type="entry name" value="Cu_oxidase_CS"/>
</dbReference>
<feature type="domain" description="Plastocyanin-like" evidence="20">
    <location>
        <begin position="104"/>
        <end position="219"/>
    </location>
</feature>
<evidence type="ECO:0000256" key="14">
    <source>
        <dbReference type="ARBA" id="ARBA00023136"/>
    </source>
</evidence>
<dbReference type="FunFam" id="2.60.40.420:FF:000024">
    <property type="entry name" value="FET5p Multicopper oxidase"/>
    <property type="match status" value="1"/>
</dbReference>
<keyword evidence="13" id="KW-0406">Ion transport</keyword>
<dbReference type="PANTHER" id="PTHR11709:SF361">
    <property type="entry name" value="IRON TRANSPORT MULTICOPPER OXIDASE FET3"/>
    <property type="match status" value="1"/>
</dbReference>
<dbReference type="InterPro" id="IPR011707">
    <property type="entry name" value="Cu-oxidase-like_N"/>
</dbReference>
<dbReference type="Gene3D" id="2.60.40.420">
    <property type="entry name" value="Cupredoxins - blue copper proteins"/>
    <property type="match status" value="3"/>
</dbReference>
<dbReference type="InterPro" id="IPR044130">
    <property type="entry name" value="CuRO_2_Fet3-like"/>
</dbReference>
<evidence type="ECO:0000256" key="1">
    <source>
        <dbReference type="ARBA" id="ARBA00010609"/>
    </source>
</evidence>
<keyword evidence="22" id="KW-1185">Reference proteome</keyword>
<dbReference type="Proteomes" id="UP000562929">
    <property type="component" value="Unassembled WGS sequence"/>
</dbReference>
<dbReference type="Pfam" id="PF00394">
    <property type="entry name" value="Cu-oxidase"/>
    <property type="match status" value="1"/>
</dbReference>
<keyword evidence="8" id="KW-0677">Repeat</keyword>
<dbReference type="Pfam" id="PF07732">
    <property type="entry name" value="Cu-oxidase_3"/>
    <property type="match status" value="1"/>
</dbReference>
<dbReference type="CDD" id="cd13899">
    <property type="entry name" value="CuRO_3_Fet3p"/>
    <property type="match status" value="1"/>
</dbReference>
<keyword evidence="7" id="KW-0732">Signal</keyword>
<keyword evidence="15" id="KW-0325">Glycoprotein</keyword>
<dbReference type="EMBL" id="JAACLJ010000006">
    <property type="protein sequence ID" value="KAF4584304.1"/>
    <property type="molecule type" value="Genomic_DNA"/>
</dbReference>
<evidence type="ECO:0000256" key="3">
    <source>
        <dbReference type="ARBA" id="ARBA00022475"/>
    </source>
</evidence>
<evidence type="ECO:0000256" key="10">
    <source>
        <dbReference type="ARBA" id="ARBA00023002"/>
    </source>
</evidence>
<feature type="domain" description="Plastocyanin-like" evidence="19">
    <location>
        <begin position="439"/>
        <end position="571"/>
    </location>
</feature>
<evidence type="ECO:0000256" key="5">
    <source>
        <dbReference type="ARBA" id="ARBA00022692"/>
    </source>
</evidence>
<keyword evidence="10" id="KW-0560">Oxidoreductase</keyword>
<dbReference type="CDD" id="cd13851">
    <property type="entry name" value="CuRO_1_Fet3p"/>
    <property type="match status" value="1"/>
</dbReference>
<keyword evidence="2" id="KW-0813">Transport</keyword>
<dbReference type="AlphaFoldDB" id="A0A8H4VC09"/>
<evidence type="ECO:0000313" key="21">
    <source>
        <dbReference type="EMBL" id="KAF4584304.1"/>
    </source>
</evidence>
<evidence type="ECO:0000256" key="2">
    <source>
        <dbReference type="ARBA" id="ARBA00022448"/>
    </source>
</evidence>
<evidence type="ECO:0000256" key="7">
    <source>
        <dbReference type="ARBA" id="ARBA00022729"/>
    </source>
</evidence>
<dbReference type="GO" id="GO:0005507">
    <property type="term" value="F:copper ion binding"/>
    <property type="evidence" value="ECO:0007669"/>
    <property type="project" value="InterPro"/>
</dbReference>
<reference evidence="21 22" key="1">
    <citation type="journal article" date="2020" name="G3 (Bethesda)">
        <title>Genetic Underpinnings of Host Manipulation by Ophiocordyceps as Revealed by Comparative Transcriptomics.</title>
        <authorList>
            <person name="Will I."/>
            <person name="Das B."/>
            <person name="Trinh T."/>
            <person name="Brachmann A."/>
            <person name="Ohm R.A."/>
            <person name="de Bekker C."/>
        </authorList>
    </citation>
    <scope>NUCLEOTIDE SEQUENCE [LARGE SCALE GENOMIC DNA]</scope>
    <source>
        <strain evidence="21 22">EC05</strain>
    </source>
</reference>
<dbReference type="InterPro" id="IPR001117">
    <property type="entry name" value="Cu-oxidase_2nd"/>
</dbReference>
<evidence type="ECO:0000259" key="20">
    <source>
        <dbReference type="Pfam" id="PF07732"/>
    </source>
</evidence>
<comment type="similarity">
    <text evidence="1">Belongs to the multicopper oxidase family.</text>
</comment>
<dbReference type="InterPro" id="IPR045087">
    <property type="entry name" value="Cu-oxidase_fam"/>
</dbReference>
<keyword evidence="4" id="KW-0410">Iron transport</keyword>
<dbReference type="PROSITE" id="PS00080">
    <property type="entry name" value="MULTICOPPER_OXIDASE2"/>
    <property type="match status" value="1"/>
</dbReference>
<evidence type="ECO:0000256" key="11">
    <source>
        <dbReference type="ARBA" id="ARBA00023004"/>
    </source>
</evidence>
<keyword evidence="14 17" id="KW-0472">Membrane</keyword>
<evidence type="ECO:0000256" key="15">
    <source>
        <dbReference type="ARBA" id="ARBA00023180"/>
    </source>
</evidence>
<organism evidence="21 22">
    <name type="scientific">Ophiocordyceps camponoti-floridani</name>
    <dbReference type="NCBI Taxonomy" id="2030778"/>
    <lineage>
        <taxon>Eukaryota</taxon>
        <taxon>Fungi</taxon>
        <taxon>Dikarya</taxon>
        <taxon>Ascomycota</taxon>
        <taxon>Pezizomycotina</taxon>
        <taxon>Sordariomycetes</taxon>
        <taxon>Hypocreomycetidae</taxon>
        <taxon>Hypocreales</taxon>
        <taxon>Ophiocordycipitaceae</taxon>
        <taxon>Ophiocordyceps</taxon>
    </lineage>
</organism>
<accession>A0A8H4VC09</accession>
<evidence type="ECO:0000256" key="8">
    <source>
        <dbReference type="ARBA" id="ARBA00022737"/>
    </source>
</evidence>
<dbReference type="OrthoDB" id="2121828at2759"/>
<dbReference type="InterPro" id="IPR011706">
    <property type="entry name" value="Cu-oxidase_C"/>
</dbReference>
<dbReference type="FunFam" id="2.60.40.420:FF:000025">
    <property type="entry name" value="FET5p Multicopper oxidase"/>
    <property type="match status" value="1"/>
</dbReference>
<dbReference type="PROSITE" id="PS00079">
    <property type="entry name" value="MULTICOPPER_OXIDASE1"/>
    <property type="match status" value="2"/>
</dbReference>
<proteinExistence type="inferred from homology"/>